<dbReference type="GO" id="GO:0033281">
    <property type="term" value="C:TAT protein transport complex"/>
    <property type="evidence" value="ECO:0007669"/>
    <property type="project" value="UniProtKB-UniRule"/>
</dbReference>
<organism evidence="11 12">
    <name type="scientific">Hymenobacter telluris</name>
    <dbReference type="NCBI Taxonomy" id="2816474"/>
    <lineage>
        <taxon>Bacteria</taxon>
        <taxon>Pseudomonadati</taxon>
        <taxon>Bacteroidota</taxon>
        <taxon>Cytophagia</taxon>
        <taxon>Cytophagales</taxon>
        <taxon>Hymenobacteraceae</taxon>
        <taxon>Hymenobacter</taxon>
    </lineage>
</organism>
<dbReference type="GO" id="GO:0043953">
    <property type="term" value="P:protein transport by the Tat complex"/>
    <property type="evidence" value="ECO:0007669"/>
    <property type="project" value="UniProtKB-UniRule"/>
</dbReference>
<evidence type="ECO:0000256" key="9">
    <source>
        <dbReference type="HAMAP-Rule" id="MF_00236"/>
    </source>
</evidence>
<name>A0A939ESJ3_9BACT</name>
<keyword evidence="5 9" id="KW-0653">Protein transport</keyword>
<dbReference type="HAMAP" id="MF_00236">
    <property type="entry name" value="TatA_E"/>
    <property type="match status" value="1"/>
</dbReference>
<dbReference type="AlphaFoldDB" id="A0A939ESJ3"/>
<sequence length="141" mass="15304">MQTPLLFLGDIGGSEMLLIMVAILVFFGANKIPELARGLGKGIREFKDASREIRSEFENAGQQPQQPYQQQFNQNYIAPTPPVSSPTPGPAPEQLPDDAYVQTEPTYSSPGTTYTPPVAQPTSAEPAAPTTAERPRLDQMS</sequence>
<dbReference type="RefSeq" id="WP_206981175.1">
    <property type="nucleotide sequence ID" value="NZ_JAFLQZ010000002.1"/>
</dbReference>
<dbReference type="Gene3D" id="1.20.5.3310">
    <property type="match status" value="1"/>
</dbReference>
<gene>
    <name evidence="9" type="primary">tatA</name>
    <name evidence="11" type="ORF">J0X19_03500</name>
</gene>
<evidence type="ECO:0000256" key="5">
    <source>
        <dbReference type="ARBA" id="ARBA00022927"/>
    </source>
</evidence>
<keyword evidence="4 9" id="KW-0812">Transmembrane</keyword>
<dbReference type="PANTHER" id="PTHR42982">
    <property type="entry name" value="SEC-INDEPENDENT PROTEIN TRANSLOCASE PROTEIN TATA"/>
    <property type="match status" value="1"/>
</dbReference>
<evidence type="ECO:0000313" key="12">
    <source>
        <dbReference type="Proteomes" id="UP000664144"/>
    </source>
</evidence>
<evidence type="ECO:0000313" key="11">
    <source>
        <dbReference type="EMBL" id="MBO0356999.1"/>
    </source>
</evidence>
<dbReference type="NCBIfam" id="TIGR01411">
    <property type="entry name" value="tatAE"/>
    <property type="match status" value="1"/>
</dbReference>
<keyword evidence="3 9" id="KW-1003">Cell membrane</keyword>
<feature type="transmembrane region" description="Helical" evidence="9">
    <location>
        <begin position="6"/>
        <end position="27"/>
    </location>
</feature>
<keyword evidence="7 9" id="KW-0811">Translocation</keyword>
<evidence type="ECO:0000256" key="10">
    <source>
        <dbReference type="SAM" id="MobiDB-lite"/>
    </source>
</evidence>
<evidence type="ECO:0000256" key="3">
    <source>
        <dbReference type="ARBA" id="ARBA00022475"/>
    </source>
</evidence>
<dbReference type="InterPro" id="IPR006312">
    <property type="entry name" value="TatA/E"/>
</dbReference>
<dbReference type="Proteomes" id="UP000664144">
    <property type="component" value="Unassembled WGS sequence"/>
</dbReference>
<reference evidence="11" key="1">
    <citation type="submission" date="2021-03" db="EMBL/GenBank/DDBJ databases">
        <authorList>
            <person name="Kim M.K."/>
        </authorList>
    </citation>
    <scope>NUCLEOTIDE SEQUENCE</scope>
    <source>
        <strain evidence="11">BT186</strain>
    </source>
</reference>
<keyword evidence="6 9" id="KW-1133">Transmembrane helix</keyword>
<evidence type="ECO:0000256" key="6">
    <source>
        <dbReference type="ARBA" id="ARBA00022989"/>
    </source>
</evidence>
<keyword evidence="8 9" id="KW-0472">Membrane</keyword>
<comment type="subunit">
    <text evidence="9">Forms a complex with TatC.</text>
</comment>
<comment type="function">
    <text evidence="9">Part of the twin-arginine translocation (Tat) system that transports large folded proteins containing a characteristic twin-arginine motif in their signal peptide across membranes. TatA could form the protein-conducting channel of the Tat system.</text>
</comment>
<dbReference type="PANTHER" id="PTHR42982:SF1">
    <property type="entry name" value="SEC-INDEPENDENT PROTEIN TRANSLOCASE PROTEIN TATA"/>
    <property type="match status" value="1"/>
</dbReference>
<dbReference type="Pfam" id="PF02416">
    <property type="entry name" value="TatA_B_E"/>
    <property type="match status" value="1"/>
</dbReference>
<feature type="region of interest" description="Disordered" evidence="10">
    <location>
        <begin position="54"/>
        <end position="141"/>
    </location>
</feature>
<evidence type="ECO:0000256" key="2">
    <source>
        <dbReference type="ARBA" id="ARBA00022448"/>
    </source>
</evidence>
<dbReference type="GO" id="GO:0008320">
    <property type="term" value="F:protein transmembrane transporter activity"/>
    <property type="evidence" value="ECO:0007669"/>
    <property type="project" value="UniProtKB-UniRule"/>
</dbReference>
<keyword evidence="2 9" id="KW-0813">Transport</keyword>
<feature type="compositionally biased region" description="Pro residues" evidence="10">
    <location>
        <begin position="79"/>
        <end position="93"/>
    </location>
</feature>
<comment type="subcellular location">
    <subcellularLocation>
        <location evidence="1 9">Cell membrane</location>
        <topology evidence="1 9">Single-pass membrane protein</topology>
    </subcellularLocation>
</comment>
<evidence type="ECO:0000256" key="7">
    <source>
        <dbReference type="ARBA" id="ARBA00023010"/>
    </source>
</evidence>
<feature type="compositionally biased region" description="Low complexity" evidence="10">
    <location>
        <begin position="62"/>
        <end position="78"/>
    </location>
</feature>
<evidence type="ECO:0000256" key="4">
    <source>
        <dbReference type="ARBA" id="ARBA00022692"/>
    </source>
</evidence>
<comment type="caution">
    <text evidence="11">The sequence shown here is derived from an EMBL/GenBank/DDBJ whole genome shotgun (WGS) entry which is preliminary data.</text>
</comment>
<accession>A0A939ESJ3</accession>
<keyword evidence="12" id="KW-1185">Reference proteome</keyword>
<comment type="similarity">
    <text evidence="9">Belongs to the TatA/E family.</text>
</comment>
<evidence type="ECO:0000256" key="1">
    <source>
        <dbReference type="ARBA" id="ARBA00004162"/>
    </source>
</evidence>
<feature type="compositionally biased region" description="Low complexity" evidence="10">
    <location>
        <begin position="105"/>
        <end position="132"/>
    </location>
</feature>
<evidence type="ECO:0000256" key="8">
    <source>
        <dbReference type="ARBA" id="ARBA00023136"/>
    </source>
</evidence>
<proteinExistence type="inferred from homology"/>
<dbReference type="InterPro" id="IPR003369">
    <property type="entry name" value="TatA/B/E"/>
</dbReference>
<dbReference type="EMBL" id="JAFLQZ010000002">
    <property type="protein sequence ID" value="MBO0356999.1"/>
    <property type="molecule type" value="Genomic_DNA"/>
</dbReference>
<protein>
    <recommendedName>
        <fullName evidence="9">Sec-independent protein translocase protein TatA</fullName>
    </recommendedName>
</protein>